<reference evidence="1 2" key="1">
    <citation type="journal article" date="2019" name="Int. J. Syst. Evol. Microbiol.">
        <title>The Global Catalogue of Microorganisms (GCM) 10K type strain sequencing project: providing services to taxonomists for standard genome sequencing and annotation.</title>
        <authorList>
            <consortium name="The Broad Institute Genomics Platform"/>
            <consortium name="The Broad Institute Genome Sequencing Center for Infectious Disease"/>
            <person name="Wu L."/>
            <person name="Ma J."/>
        </authorList>
    </citation>
    <scope>NUCLEOTIDE SEQUENCE [LARGE SCALE GENOMIC DNA]</scope>
    <source>
        <strain evidence="1 2">JCM 14330</strain>
    </source>
</reference>
<organism evidence="1 2">
    <name type="scientific">Pigmentiphaga daeguensis</name>
    <dbReference type="NCBI Taxonomy" id="414049"/>
    <lineage>
        <taxon>Bacteria</taxon>
        <taxon>Pseudomonadati</taxon>
        <taxon>Pseudomonadota</taxon>
        <taxon>Betaproteobacteria</taxon>
        <taxon>Burkholderiales</taxon>
        <taxon>Alcaligenaceae</taxon>
        <taxon>Pigmentiphaga</taxon>
    </lineage>
</organism>
<dbReference type="RefSeq" id="WP_343928864.1">
    <property type="nucleotide sequence ID" value="NZ_BAAAEN010000058.1"/>
</dbReference>
<dbReference type="Proteomes" id="UP001501706">
    <property type="component" value="Unassembled WGS sequence"/>
</dbReference>
<accession>A0ABN1D5T0</accession>
<sequence length="400" mass="45710">MYKTVQFAREDLFNQVWETPLSRLAEEIGVSDVALAKACRRAVIPLPGRGYWAKAIRSRPKKPSLPRLKDSYYAVVSFRIVDVIDAPKLSKLTTPKGDHIPVAATLDSPHPLIAKTLQEARRAKETQGHLQLDRTRALNIRVSLDMLDRTTRLLNALITASEAQGYVWKIQTSGDTVVIADGETMKLLVKERLTKRDLPPPALTKRHAGSRWEPNLTALLAPKYEWLPTGQLSFHIEEYFSGSAQKNWNDTARTQLEDKLHEILAGFAPAAAAIRALKEGREAQKRMWEQQEQERKAKTRKVEEQRRLRHKLVQATERWERAQRIRTFCDTVSTRLESYPTEMQSAAAAWLAWASQQAAKLDPLEGDLAHLFSLEAQVEEWFSESTFHQEQSTDWWSVKK</sequence>
<protein>
    <submittedName>
        <fullName evidence="1">Uncharacterized protein</fullName>
    </submittedName>
</protein>
<proteinExistence type="predicted"/>
<evidence type="ECO:0000313" key="1">
    <source>
        <dbReference type="EMBL" id="GAA0535038.1"/>
    </source>
</evidence>
<comment type="caution">
    <text evidence="1">The sequence shown here is derived from an EMBL/GenBank/DDBJ whole genome shotgun (WGS) entry which is preliminary data.</text>
</comment>
<gene>
    <name evidence="1" type="ORF">GCM10009097_59780</name>
</gene>
<dbReference type="EMBL" id="BAAAEN010000058">
    <property type="protein sequence ID" value="GAA0535038.1"/>
    <property type="molecule type" value="Genomic_DNA"/>
</dbReference>
<keyword evidence="2" id="KW-1185">Reference proteome</keyword>
<evidence type="ECO:0000313" key="2">
    <source>
        <dbReference type="Proteomes" id="UP001501706"/>
    </source>
</evidence>
<name>A0ABN1D5T0_9BURK</name>